<comment type="subcellular location">
    <subcellularLocation>
        <location evidence="4 5">Cytoplasm</location>
    </subcellularLocation>
</comment>
<evidence type="ECO:0000313" key="8">
    <source>
        <dbReference type="Proteomes" id="UP000073492"/>
    </source>
</evidence>
<dbReference type="SMART" id="SM00088">
    <property type="entry name" value="PINT"/>
    <property type="match status" value="1"/>
</dbReference>
<gene>
    <name evidence="4" type="primary">INT6</name>
    <name evidence="7" type="ORF">AC579_6555</name>
</gene>
<reference evidence="7 8" key="1">
    <citation type="submission" date="2015-07" db="EMBL/GenBank/DDBJ databases">
        <title>Comparative genomics of the Sigatoka disease complex on banana suggests a link between parallel evolutionary changes in Pseudocercospora fijiensis and Pseudocercospora eumusae and increased virulence on the banana host.</title>
        <authorList>
            <person name="Chang T.-C."/>
            <person name="Salvucci A."/>
            <person name="Crous P.W."/>
            <person name="Stergiopoulos I."/>
        </authorList>
    </citation>
    <scope>NUCLEOTIDE SEQUENCE [LARGE SCALE GENOMIC DNA]</scope>
    <source>
        <strain evidence="7 8">CBS 116634</strain>
    </source>
</reference>
<proteinExistence type="inferred from homology"/>
<dbReference type="HAMAP" id="MF_03004">
    <property type="entry name" value="eIF3e"/>
    <property type="match status" value="1"/>
</dbReference>
<dbReference type="GO" id="GO:0001732">
    <property type="term" value="P:formation of cytoplasmic translation initiation complex"/>
    <property type="evidence" value="ECO:0007669"/>
    <property type="project" value="UniProtKB-UniRule"/>
</dbReference>
<name>A0A139I4V9_9PEZI</name>
<dbReference type="Pfam" id="PF09440">
    <property type="entry name" value="eIF3_N"/>
    <property type="match status" value="1"/>
</dbReference>
<dbReference type="Proteomes" id="UP000073492">
    <property type="component" value="Unassembled WGS sequence"/>
</dbReference>
<evidence type="ECO:0000256" key="2">
    <source>
        <dbReference type="ARBA" id="ARBA00022540"/>
    </source>
</evidence>
<dbReference type="PANTHER" id="PTHR10317">
    <property type="entry name" value="EUKARYOTIC TRANSLATION INITIATION FACTOR 3 SUBUNIT E"/>
    <property type="match status" value="1"/>
</dbReference>
<organism evidence="7 8">
    <name type="scientific">Pseudocercospora musae</name>
    <dbReference type="NCBI Taxonomy" id="113226"/>
    <lineage>
        <taxon>Eukaryota</taxon>
        <taxon>Fungi</taxon>
        <taxon>Dikarya</taxon>
        <taxon>Ascomycota</taxon>
        <taxon>Pezizomycotina</taxon>
        <taxon>Dothideomycetes</taxon>
        <taxon>Dothideomycetidae</taxon>
        <taxon>Mycosphaerellales</taxon>
        <taxon>Mycosphaerellaceae</taxon>
        <taxon>Pseudocercospora</taxon>
    </lineage>
</organism>
<protein>
    <recommendedName>
        <fullName evidence="4 5">Eukaryotic translation initiation factor 3 subunit E</fullName>
        <shortName evidence="4">eIF3e</shortName>
    </recommendedName>
</protein>
<dbReference type="OrthoDB" id="417252at2759"/>
<dbReference type="InterPro" id="IPR000717">
    <property type="entry name" value="PCI_dom"/>
</dbReference>
<evidence type="ECO:0000256" key="1">
    <source>
        <dbReference type="ARBA" id="ARBA00022490"/>
    </source>
</evidence>
<evidence type="ECO:0000259" key="6">
    <source>
        <dbReference type="PROSITE" id="PS50250"/>
    </source>
</evidence>
<evidence type="ECO:0000256" key="3">
    <source>
        <dbReference type="ARBA" id="ARBA00022917"/>
    </source>
</evidence>
<comment type="function">
    <text evidence="4">Component of the eukaryotic translation initiation factor 3 (eIF-3) complex, which is involved in protein synthesis of a specialized repertoire of mRNAs and, together with other initiation factors, stimulates binding of mRNA and methionyl-tRNAi to the 40S ribosome. The eIF-3 complex specifically targets and initiates translation of a subset of mRNAs involved in cell proliferation.</text>
</comment>
<dbReference type="GO" id="GO:0016282">
    <property type="term" value="C:eukaryotic 43S preinitiation complex"/>
    <property type="evidence" value="ECO:0007669"/>
    <property type="project" value="UniProtKB-UniRule"/>
</dbReference>
<dbReference type="SMART" id="SM01186">
    <property type="entry name" value="eIF3_N"/>
    <property type="match status" value="1"/>
</dbReference>
<comment type="caution">
    <text evidence="7">The sequence shown here is derived from an EMBL/GenBank/DDBJ whole genome shotgun (WGS) entry which is preliminary data.</text>
</comment>
<dbReference type="InterPro" id="IPR036390">
    <property type="entry name" value="WH_DNA-bd_sf"/>
</dbReference>
<comment type="subunit">
    <text evidence="4 5">Component of the eukaryotic translation initiation factor 3 (eIF-3) complex.</text>
</comment>
<dbReference type="Pfam" id="PF01399">
    <property type="entry name" value="PCI"/>
    <property type="match status" value="1"/>
</dbReference>
<dbReference type="STRING" id="113226.A0A139I4V9"/>
<dbReference type="GO" id="GO:0033290">
    <property type="term" value="C:eukaryotic 48S preinitiation complex"/>
    <property type="evidence" value="ECO:0007669"/>
    <property type="project" value="UniProtKB-UniRule"/>
</dbReference>
<dbReference type="CDD" id="cd21378">
    <property type="entry name" value="eIF3E"/>
    <property type="match status" value="1"/>
</dbReference>
<comment type="similarity">
    <text evidence="4 5">Belongs to the eIF-3 subunit E family.</text>
</comment>
<accession>A0A139I4V9</accession>
<dbReference type="AlphaFoldDB" id="A0A139I4V9"/>
<evidence type="ECO:0000256" key="5">
    <source>
        <dbReference type="PIRNR" id="PIRNR016255"/>
    </source>
</evidence>
<sequence length="503" mass="57477">MPLLRLVLVNARRIGASRAKTPTIPVDLQVLAHLNFGRRDDPTTARSASSTTTGASDIANMAETNGDVDFTKEYSLLPKLIANLDRHLVFPLLNFLEEETPEDEDTTDITKLKYALLKETNMCDYVGDLEAQLKGLPERPASYTKKREEVLARRAIFEEETEKISNLLTDADVINNLRSDKQSNMNYLKENHGVTQQMVDQLYEFGQFQFTCGEYEPAADSLYQFRILSTDNDKVNAATWGKLACDILSTNWEAAMEEVMKIKESIDTRLFNNALAQLEHRTWLIHWSLFPFFNHDPAREALTELFFSPAYINTIQTSCPWILRYLSAAVVTNRNRPGSKGNFLYGNYQKQLKDLIRIVRQEQYEYNDPVTSFVKALFIDFDFEEAQKRLNQADQILRADFFLVATADAFLDAARHLISESYCKIHQRIDIKDLSTRLGLSHDEGEKWIVNLIRDTRVDAKIDYKAGTVIMNHPPVSVYQQVIERTKGGFFRTQVLAAAVASK</sequence>
<dbReference type="GO" id="GO:0071540">
    <property type="term" value="C:eukaryotic translation initiation factor 3 complex, eIF3e"/>
    <property type="evidence" value="ECO:0007669"/>
    <property type="project" value="UniProtKB-UniRule"/>
</dbReference>
<dbReference type="PROSITE" id="PS50250">
    <property type="entry name" value="PCI"/>
    <property type="match status" value="1"/>
</dbReference>
<evidence type="ECO:0000313" key="7">
    <source>
        <dbReference type="EMBL" id="KXT09800.1"/>
    </source>
</evidence>
<dbReference type="PIRSF" id="PIRSF016255">
    <property type="entry name" value="eIF3e_su6"/>
    <property type="match status" value="1"/>
</dbReference>
<dbReference type="SUPFAM" id="SSF46785">
    <property type="entry name" value="Winged helix' DNA-binding domain"/>
    <property type="match status" value="1"/>
</dbReference>
<dbReference type="GO" id="GO:0003743">
    <property type="term" value="F:translation initiation factor activity"/>
    <property type="evidence" value="ECO:0007669"/>
    <property type="project" value="UniProtKB-UniRule"/>
</dbReference>
<dbReference type="InterPro" id="IPR016650">
    <property type="entry name" value="eIF3e"/>
</dbReference>
<dbReference type="EMBL" id="LFZO01000305">
    <property type="protein sequence ID" value="KXT09800.1"/>
    <property type="molecule type" value="Genomic_DNA"/>
</dbReference>
<keyword evidence="2 4" id="KW-0396">Initiation factor</keyword>
<feature type="domain" description="PCI" evidence="6">
    <location>
        <begin position="303"/>
        <end position="476"/>
    </location>
</feature>
<keyword evidence="8" id="KW-1185">Reference proteome</keyword>
<dbReference type="Pfam" id="PF21357">
    <property type="entry name" value="EIF3E_C"/>
    <property type="match status" value="1"/>
</dbReference>
<keyword evidence="3 4" id="KW-0648">Protein biosynthesis</keyword>
<dbReference type="InterPro" id="IPR019010">
    <property type="entry name" value="eIF3e_N"/>
</dbReference>
<keyword evidence="1 4" id="KW-0963">Cytoplasm</keyword>
<evidence type="ECO:0000256" key="4">
    <source>
        <dbReference type="HAMAP-Rule" id="MF_03004"/>
    </source>
</evidence>